<sequence length="154" mass="17027">MLGRASSNQRPRLDPVRRRISTDSISSTDKGANLRWGLRFHGVDRLSLAACTRLEARPFGLGRPGGRGRVGGSPSSRGKVRAVSWGGFALYIEPWFHCSPARFFFPFPRTRVAAVRRPSPLFAGLFVVERARVLPPFTYLVAHLLADCPPSLVL</sequence>
<evidence type="ECO:0000313" key="2">
    <source>
        <dbReference type="EMBL" id="PSN66043.1"/>
    </source>
</evidence>
<dbReference type="Proteomes" id="UP000240883">
    <property type="component" value="Unassembled WGS sequence"/>
</dbReference>
<evidence type="ECO:0000256" key="1">
    <source>
        <dbReference type="SAM" id="MobiDB-lite"/>
    </source>
</evidence>
<dbReference type="AlphaFoldDB" id="A0A2T2NKT2"/>
<protein>
    <submittedName>
        <fullName evidence="2">Uncharacterized protein</fullName>
    </submittedName>
</protein>
<proteinExistence type="predicted"/>
<feature type="region of interest" description="Disordered" evidence="1">
    <location>
        <begin position="1"/>
        <end position="24"/>
    </location>
</feature>
<dbReference type="EMBL" id="KZ678136">
    <property type="protein sequence ID" value="PSN66043.1"/>
    <property type="molecule type" value="Genomic_DNA"/>
</dbReference>
<accession>A0A2T2NKT2</accession>
<reference evidence="2 3" key="1">
    <citation type="journal article" date="2018" name="Front. Microbiol.">
        <title>Genome-Wide Analysis of Corynespora cassiicola Leaf Fall Disease Putative Effectors.</title>
        <authorList>
            <person name="Lopez D."/>
            <person name="Ribeiro S."/>
            <person name="Label P."/>
            <person name="Fumanal B."/>
            <person name="Venisse J.S."/>
            <person name="Kohler A."/>
            <person name="de Oliveira R.R."/>
            <person name="Labutti K."/>
            <person name="Lipzen A."/>
            <person name="Lail K."/>
            <person name="Bauer D."/>
            <person name="Ohm R.A."/>
            <person name="Barry K.W."/>
            <person name="Spatafora J."/>
            <person name="Grigoriev I.V."/>
            <person name="Martin F.M."/>
            <person name="Pujade-Renaud V."/>
        </authorList>
    </citation>
    <scope>NUCLEOTIDE SEQUENCE [LARGE SCALE GENOMIC DNA]</scope>
    <source>
        <strain evidence="2 3">Philippines</strain>
    </source>
</reference>
<feature type="compositionally biased region" description="Basic and acidic residues" evidence="1">
    <location>
        <begin position="11"/>
        <end position="21"/>
    </location>
</feature>
<name>A0A2T2NKT2_CORCC</name>
<feature type="compositionally biased region" description="Polar residues" evidence="1">
    <location>
        <begin position="1"/>
        <end position="10"/>
    </location>
</feature>
<evidence type="ECO:0000313" key="3">
    <source>
        <dbReference type="Proteomes" id="UP000240883"/>
    </source>
</evidence>
<organism evidence="2 3">
    <name type="scientific">Corynespora cassiicola Philippines</name>
    <dbReference type="NCBI Taxonomy" id="1448308"/>
    <lineage>
        <taxon>Eukaryota</taxon>
        <taxon>Fungi</taxon>
        <taxon>Dikarya</taxon>
        <taxon>Ascomycota</taxon>
        <taxon>Pezizomycotina</taxon>
        <taxon>Dothideomycetes</taxon>
        <taxon>Pleosporomycetidae</taxon>
        <taxon>Pleosporales</taxon>
        <taxon>Corynesporascaceae</taxon>
        <taxon>Corynespora</taxon>
    </lineage>
</organism>
<keyword evidence="3" id="KW-1185">Reference proteome</keyword>
<gene>
    <name evidence="2" type="ORF">BS50DRAFT_404748</name>
</gene>